<dbReference type="FunFam" id="3.80.10.10:FF:000095">
    <property type="entry name" value="LRR receptor-like serine/threonine-protein kinase GSO1"/>
    <property type="match status" value="1"/>
</dbReference>
<evidence type="ECO:0000256" key="1">
    <source>
        <dbReference type="ARBA" id="ARBA00004251"/>
    </source>
</evidence>
<dbReference type="Pfam" id="PF08263">
    <property type="entry name" value="LRRNT_2"/>
    <property type="match status" value="1"/>
</dbReference>
<comment type="subcellular location">
    <subcellularLocation>
        <location evidence="1">Cell membrane</location>
        <topology evidence="1">Single-pass type I membrane protein</topology>
    </subcellularLocation>
</comment>
<feature type="domain" description="Leucine-rich repeat-containing N-terminal plant-type" evidence="13">
    <location>
        <begin position="27"/>
        <end position="77"/>
    </location>
</feature>
<evidence type="ECO:0000256" key="11">
    <source>
        <dbReference type="ARBA" id="ARBA00023180"/>
    </source>
</evidence>
<comment type="similarity">
    <text evidence="2">Belongs to the RLP family.</text>
</comment>
<keyword evidence="5" id="KW-0812">Transmembrane</keyword>
<dbReference type="PROSITE" id="PS51450">
    <property type="entry name" value="LRR"/>
    <property type="match status" value="1"/>
</dbReference>
<dbReference type="SMART" id="SM00365">
    <property type="entry name" value="LRR_SD22"/>
    <property type="match status" value="4"/>
</dbReference>
<dbReference type="AlphaFoldDB" id="A0A6P5WQJ5"/>
<dbReference type="SMART" id="SM00369">
    <property type="entry name" value="LRR_TYP"/>
    <property type="match status" value="7"/>
</dbReference>
<organism evidence="15 16">
    <name type="scientific">Durio zibethinus</name>
    <name type="common">Durian</name>
    <dbReference type="NCBI Taxonomy" id="66656"/>
    <lineage>
        <taxon>Eukaryota</taxon>
        <taxon>Viridiplantae</taxon>
        <taxon>Streptophyta</taxon>
        <taxon>Embryophyta</taxon>
        <taxon>Tracheophyta</taxon>
        <taxon>Spermatophyta</taxon>
        <taxon>Magnoliopsida</taxon>
        <taxon>eudicotyledons</taxon>
        <taxon>Gunneridae</taxon>
        <taxon>Pentapetalae</taxon>
        <taxon>rosids</taxon>
        <taxon>malvids</taxon>
        <taxon>Malvales</taxon>
        <taxon>Malvaceae</taxon>
        <taxon>Helicteroideae</taxon>
        <taxon>Durio</taxon>
    </lineage>
</organism>
<accession>A0A6P5WQJ5</accession>
<dbReference type="GeneID" id="111276284"/>
<dbReference type="OrthoDB" id="676979at2759"/>
<evidence type="ECO:0000256" key="8">
    <source>
        <dbReference type="ARBA" id="ARBA00022989"/>
    </source>
</evidence>
<dbReference type="Proteomes" id="UP000515121">
    <property type="component" value="Unplaced"/>
</dbReference>
<dbReference type="KEGG" id="dzi:111276284"/>
<evidence type="ECO:0000256" key="3">
    <source>
        <dbReference type="ARBA" id="ARBA00022475"/>
    </source>
</evidence>
<evidence type="ECO:0000256" key="6">
    <source>
        <dbReference type="ARBA" id="ARBA00022729"/>
    </source>
</evidence>
<dbReference type="InterPro" id="IPR003591">
    <property type="entry name" value="Leu-rich_rpt_typical-subtyp"/>
</dbReference>
<evidence type="ECO:0000313" key="16">
    <source>
        <dbReference type="RefSeq" id="XP_022717786.1"/>
    </source>
</evidence>
<evidence type="ECO:0000256" key="4">
    <source>
        <dbReference type="ARBA" id="ARBA00022614"/>
    </source>
</evidence>
<evidence type="ECO:0000259" key="13">
    <source>
        <dbReference type="Pfam" id="PF08263"/>
    </source>
</evidence>
<keyword evidence="7" id="KW-0677">Repeat</keyword>
<evidence type="ECO:0000259" key="14">
    <source>
        <dbReference type="Pfam" id="PF23598"/>
    </source>
</evidence>
<evidence type="ECO:0000256" key="5">
    <source>
        <dbReference type="ARBA" id="ARBA00022692"/>
    </source>
</evidence>
<dbReference type="InterPro" id="IPR013210">
    <property type="entry name" value="LRR_N_plant-typ"/>
</dbReference>
<evidence type="ECO:0000313" key="15">
    <source>
        <dbReference type="Proteomes" id="UP000515121"/>
    </source>
</evidence>
<proteinExistence type="inferred from homology"/>
<dbReference type="Pfam" id="PF23598">
    <property type="entry name" value="LRR_14"/>
    <property type="match status" value="1"/>
</dbReference>
<dbReference type="PANTHER" id="PTHR48052:SF8">
    <property type="entry name" value="LRR RECEPTOR-LIKE SERINE_THREONINE-PROTEIN KINASE FLS2"/>
    <property type="match status" value="1"/>
</dbReference>
<keyword evidence="15" id="KW-1185">Reference proteome</keyword>
<evidence type="ECO:0000256" key="10">
    <source>
        <dbReference type="ARBA" id="ARBA00023170"/>
    </source>
</evidence>
<dbReference type="Pfam" id="PF00560">
    <property type="entry name" value="LRR_1"/>
    <property type="match status" value="5"/>
</dbReference>
<keyword evidence="10" id="KW-0675">Receptor</keyword>
<feature type="domain" description="Disease resistance R13L4/SHOC-2-like LRR" evidence="14">
    <location>
        <begin position="246"/>
        <end position="350"/>
    </location>
</feature>
<sequence length="618" mass="68723">MGQYLIYFLLYFQLSTLSFLSAQPLCHEDERLALLQFKESFIIDKINTSADRCVFPKVDQWKFQGVDCCSWEGVECDHNTGYVISLNLSKSCLHGSINSSSSLFRLVHLEKLNLAFNNFSYSEIPSALGNLSRLTYLNLSYSSFSGQIPFAISKLSKLSTLDLSLNSGVNPSEGLLELKRPDMKSLVQNLTRLTYLDLSLVDVSSPIPSVLANLTSLTSLSCHNCKLFGKFRKMFSIYQTFSSLSSQLKVLSIWMTNFSGEVPASIGNLHSLEFLALSHCKFTGLLPPSLGNLTKITHLGVENNSFRGDVPSFLSNFTNLEFLSLGNNQFHASEIPSSLENLIHLERLDLAQSSFTGCFPTWLTNFTQLRFIDLGFNELQGELPSSIARLKNLQYLDMNSNNLSGVVELNTFLQLQNLEFLSLSNNKLSVLSKTSANASLPKLVKLRLASCNLTIFPDFLRNQEGLQILDLSFNHIHGQIPKWLWEMSRKSLLLINLSHNSLTSFEEPPLVLPWSSLMRIDIGNNMLQGSLPIPPLSTAVYLVSNNSLGGEISPLFCNVTSLQVLDLSDNNLSGMIPQCLANFSNSLAILNLYANNFCGPIPSTWESGNKFPVHQLGS</sequence>
<keyword evidence="4" id="KW-0433">Leucine-rich repeat</keyword>
<dbReference type="PRINTS" id="PR00019">
    <property type="entry name" value="LEURICHRPT"/>
</dbReference>
<protein>
    <submittedName>
        <fullName evidence="16">Probable leucine-rich repeat receptor-like protein kinase At1g35710</fullName>
    </submittedName>
</protein>
<dbReference type="SUPFAM" id="SSF52058">
    <property type="entry name" value="L domain-like"/>
    <property type="match status" value="2"/>
</dbReference>
<evidence type="ECO:0000256" key="12">
    <source>
        <dbReference type="SAM" id="SignalP"/>
    </source>
</evidence>
<dbReference type="PANTHER" id="PTHR48052">
    <property type="entry name" value="UNNAMED PRODUCT"/>
    <property type="match status" value="1"/>
</dbReference>
<keyword evidence="11" id="KW-0325">Glycoprotein</keyword>
<keyword evidence="9" id="KW-0472">Membrane</keyword>
<dbReference type="InterPro" id="IPR001611">
    <property type="entry name" value="Leu-rich_rpt"/>
</dbReference>
<name>A0A6P5WQJ5_DURZI</name>
<evidence type="ECO:0000256" key="7">
    <source>
        <dbReference type="ARBA" id="ARBA00022737"/>
    </source>
</evidence>
<dbReference type="Gene3D" id="3.80.10.10">
    <property type="entry name" value="Ribonuclease Inhibitor"/>
    <property type="match status" value="5"/>
</dbReference>
<keyword evidence="6 12" id="KW-0732">Signal</keyword>
<reference evidence="16" key="1">
    <citation type="submission" date="2025-08" db="UniProtKB">
        <authorList>
            <consortium name="RefSeq"/>
        </authorList>
    </citation>
    <scope>IDENTIFICATION</scope>
    <source>
        <tissue evidence="16">Fruit stalk</tissue>
    </source>
</reference>
<keyword evidence="3" id="KW-1003">Cell membrane</keyword>
<feature type="signal peptide" evidence="12">
    <location>
        <begin position="1"/>
        <end position="22"/>
    </location>
</feature>
<keyword evidence="8" id="KW-1133">Transmembrane helix</keyword>
<dbReference type="InterPro" id="IPR055414">
    <property type="entry name" value="LRR_R13L4/SHOC2-like"/>
</dbReference>
<dbReference type="InterPro" id="IPR032675">
    <property type="entry name" value="LRR_dom_sf"/>
</dbReference>
<evidence type="ECO:0000256" key="2">
    <source>
        <dbReference type="ARBA" id="ARBA00009592"/>
    </source>
</evidence>
<evidence type="ECO:0000256" key="9">
    <source>
        <dbReference type="ARBA" id="ARBA00023136"/>
    </source>
</evidence>
<gene>
    <name evidence="16" type="primary">LOC111276284</name>
</gene>
<feature type="chain" id="PRO_5028036179" evidence="12">
    <location>
        <begin position="23"/>
        <end position="618"/>
    </location>
</feature>
<dbReference type="GO" id="GO:0005886">
    <property type="term" value="C:plasma membrane"/>
    <property type="evidence" value="ECO:0007669"/>
    <property type="project" value="UniProtKB-SubCell"/>
</dbReference>
<dbReference type="RefSeq" id="XP_022717786.1">
    <property type="nucleotide sequence ID" value="XM_022862051.1"/>
</dbReference>